<dbReference type="GO" id="GO:0000976">
    <property type="term" value="F:transcription cis-regulatory region binding"/>
    <property type="evidence" value="ECO:0007669"/>
    <property type="project" value="TreeGrafter"/>
</dbReference>
<evidence type="ECO:0000259" key="5">
    <source>
        <dbReference type="PROSITE" id="PS50977"/>
    </source>
</evidence>
<dbReference type="GO" id="GO:0003700">
    <property type="term" value="F:DNA-binding transcription factor activity"/>
    <property type="evidence" value="ECO:0007669"/>
    <property type="project" value="TreeGrafter"/>
</dbReference>
<dbReference type="Pfam" id="PF17932">
    <property type="entry name" value="TetR_C_24"/>
    <property type="match status" value="1"/>
</dbReference>
<accession>A0A1G6KMC2</accession>
<evidence type="ECO:0000313" key="6">
    <source>
        <dbReference type="EMBL" id="SDC32229.1"/>
    </source>
</evidence>
<dbReference type="InterPro" id="IPR050109">
    <property type="entry name" value="HTH-type_TetR-like_transc_reg"/>
</dbReference>
<keyword evidence="2 4" id="KW-0238">DNA-binding</keyword>
<evidence type="ECO:0000256" key="3">
    <source>
        <dbReference type="ARBA" id="ARBA00023163"/>
    </source>
</evidence>
<dbReference type="PROSITE" id="PS50977">
    <property type="entry name" value="HTH_TETR_2"/>
    <property type="match status" value="1"/>
</dbReference>
<evidence type="ECO:0000256" key="4">
    <source>
        <dbReference type="PROSITE-ProRule" id="PRU00335"/>
    </source>
</evidence>
<evidence type="ECO:0000256" key="2">
    <source>
        <dbReference type="ARBA" id="ARBA00023125"/>
    </source>
</evidence>
<keyword evidence="1" id="KW-0805">Transcription regulation</keyword>
<dbReference type="InterPro" id="IPR023772">
    <property type="entry name" value="DNA-bd_HTH_TetR-type_CS"/>
</dbReference>
<dbReference type="EMBL" id="FMZW01000002">
    <property type="protein sequence ID" value="SDC32229.1"/>
    <property type="molecule type" value="Genomic_DNA"/>
</dbReference>
<dbReference type="AlphaFoldDB" id="A0A1G6KMC2"/>
<dbReference type="PRINTS" id="PR00455">
    <property type="entry name" value="HTHTETR"/>
</dbReference>
<dbReference type="Proteomes" id="UP000199245">
    <property type="component" value="Unassembled WGS sequence"/>
</dbReference>
<dbReference type="Gene3D" id="1.10.357.10">
    <property type="entry name" value="Tetracycline Repressor, domain 2"/>
    <property type="match status" value="1"/>
</dbReference>
<dbReference type="Gene3D" id="1.10.10.60">
    <property type="entry name" value="Homeodomain-like"/>
    <property type="match status" value="1"/>
</dbReference>
<organism evidence="6 7">
    <name type="scientific">Bradyrhizobium brasilense</name>
    <dbReference type="NCBI Taxonomy" id="1419277"/>
    <lineage>
        <taxon>Bacteria</taxon>
        <taxon>Pseudomonadati</taxon>
        <taxon>Pseudomonadota</taxon>
        <taxon>Alphaproteobacteria</taxon>
        <taxon>Hyphomicrobiales</taxon>
        <taxon>Nitrobacteraceae</taxon>
        <taxon>Bradyrhizobium</taxon>
    </lineage>
</organism>
<feature type="domain" description="HTH tetR-type" evidence="5">
    <location>
        <begin position="40"/>
        <end position="100"/>
    </location>
</feature>
<dbReference type="PROSITE" id="PS01081">
    <property type="entry name" value="HTH_TETR_1"/>
    <property type="match status" value="1"/>
</dbReference>
<feature type="DNA-binding region" description="H-T-H motif" evidence="4">
    <location>
        <begin position="63"/>
        <end position="82"/>
    </location>
</feature>
<proteinExistence type="predicted"/>
<protein>
    <submittedName>
        <fullName evidence="6">Transcriptional regulator, TetR family</fullName>
    </submittedName>
</protein>
<gene>
    <name evidence="6" type="ORF">SAMN05216337_1002147</name>
</gene>
<reference evidence="6 7" key="1">
    <citation type="submission" date="2016-10" db="EMBL/GenBank/DDBJ databases">
        <authorList>
            <person name="de Groot N.N."/>
        </authorList>
    </citation>
    <scope>NUCLEOTIDE SEQUENCE [LARGE SCALE GENOMIC DNA]</scope>
    <source>
        <strain evidence="6 7">R5</strain>
    </source>
</reference>
<dbReference type="InterPro" id="IPR041490">
    <property type="entry name" value="KstR2_TetR_C"/>
</dbReference>
<name>A0A1G6KMC2_9BRAD</name>
<dbReference type="PANTHER" id="PTHR30055:SF240">
    <property type="entry name" value="HTH-TYPE TRANSCRIPTIONAL REGULATOR ACRR"/>
    <property type="match status" value="1"/>
</dbReference>
<dbReference type="SUPFAM" id="SSF46689">
    <property type="entry name" value="Homeodomain-like"/>
    <property type="match status" value="1"/>
</dbReference>
<keyword evidence="3" id="KW-0804">Transcription</keyword>
<dbReference type="Pfam" id="PF00440">
    <property type="entry name" value="TetR_N"/>
    <property type="match status" value="1"/>
</dbReference>
<dbReference type="PANTHER" id="PTHR30055">
    <property type="entry name" value="HTH-TYPE TRANSCRIPTIONAL REGULATOR RUTR"/>
    <property type="match status" value="1"/>
</dbReference>
<dbReference type="InterPro" id="IPR001647">
    <property type="entry name" value="HTH_TetR"/>
</dbReference>
<evidence type="ECO:0000256" key="1">
    <source>
        <dbReference type="ARBA" id="ARBA00023015"/>
    </source>
</evidence>
<dbReference type="SUPFAM" id="SSF48498">
    <property type="entry name" value="Tetracyclin repressor-like, C-terminal domain"/>
    <property type="match status" value="1"/>
</dbReference>
<evidence type="ECO:0000313" key="7">
    <source>
        <dbReference type="Proteomes" id="UP000199245"/>
    </source>
</evidence>
<dbReference type="InterPro" id="IPR009057">
    <property type="entry name" value="Homeodomain-like_sf"/>
</dbReference>
<dbReference type="InterPro" id="IPR036271">
    <property type="entry name" value="Tet_transcr_reg_TetR-rel_C_sf"/>
</dbReference>
<sequence>MGLARQRPGTANAFAMDVLCARILERHRDSIRVQKTHLAVPNLTRIIGATLTLSNKHGFHATTLRQLAEASGLSMGGLYTYFDSKPTLLSMILGEVAETVAEVLNSPPADVKQDARKHLHWIIATHVRMSEAMQPWFVFCFMEAKSFPPAERQRAIEMEVMTEKIIAGVLKQGVASGVFAIDQVTLTASLIKPLLQDWYVKRAKYRRRGTSIEAYINTVGAFVDAAVAARTRPGRVATGSRTRSRQTAHL</sequence>